<dbReference type="InterPro" id="IPR035965">
    <property type="entry name" value="PAS-like_dom_sf"/>
</dbReference>
<reference evidence="15 16" key="1">
    <citation type="submission" date="2019-11" db="EMBL/GenBank/DDBJ databases">
        <authorList>
            <person name="Zheng R.K."/>
            <person name="Sun C.M."/>
        </authorList>
    </citation>
    <scope>NUCLEOTIDE SEQUENCE [LARGE SCALE GENOMIC DNA]</scope>
    <source>
        <strain evidence="15 16">SRB007</strain>
    </source>
</reference>
<evidence type="ECO:0000256" key="11">
    <source>
        <dbReference type="PROSITE-ProRule" id="PRU00169"/>
    </source>
</evidence>
<protein>
    <recommendedName>
        <fullName evidence="10">Sensory/regulatory protein RpfC</fullName>
        <ecNumber evidence="2">2.7.13.3</ecNumber>
    </recommendedName>
</protein>
<feature type="domain" description="Histidine kinase" evidence="12">
    <location>
        <begin position="432"/>
        <end position="654"/>
    </location>
</feature>
<dbReference type="CDD" id="cd17546">
    <property type="entry name" value="REC_hyHK_CKI1_RcsC-like"/>
    <property type="match status" value="1"/>
</dbReference>
<dbReference type="AlphaFoldDB" id="A0A6I6JCB3"/>
<dbReference type="PANTHER" id="PTHR45339">
    <property type="entry name" value="HYBRID SIGNAL TRANSDUCTION HISTIDINE KINASE J"/>
    <property type="match status" value="1"/>
</dbReference>
<dbReference type="InterPro" id="IPR036097">
    <property type="entry name" value="HisK_dim/P_sf"/>
</dbReference>
<keyword evidence="16" id="KW-1185">Reference proteome</keyword>
<dbReference type="SUPFAM" id="SSF47384">
    <property type="entry name" value="Homodimeric domain of signal transducing histidine kinase"/>
    <property type="match status" value="1"/>
</dbReference>
<dbReference type="GO" id="GO:0005524">
    <property type="term" value="F:ATP binding"/>
    <property type="evidence" value="ECO:0007669"/>
    <property type="project" value="UniProtKB-KW"/>
</dbReference>
<evidence type="ECO:0000256" key="1">
    <source>
        <dbReference type="ARBA" id="ARBA00000085"/>
    </source>
</evidence>
<keyword evidence="7" id="KW-0067">ATP-binding</keyword>
<evidence type="ECO:0000259" key="14">
    <source>
        <dbReference type="PROSITE" id="PS50112"/>
    </source>
</evidence>
<keyword evidence="3 11" id="KW-0597">Phosphoprotein</keyword>
<dbReference type="Gene3D" id="3.30.450.20">
    <property type="entry name" value="PAS domain"/>
    <property type="match status" value="2"/>
</dbReference>
<dbReference type="Pfam" id="PF00512">
    <property type="entry name" value="HisKA"/>
    <property type="match status" value="1"/>
</dbReference>
<evidence type="ECO:0000256" key="7">
    <source>
        <dbReference type="ARBA" id="ARBA00022840"/>
    </source>
</evidence>
<evidence type="ECO:0000313" key="16">
    <source>
        <dbReference type="Proteomes" id="UP000428328"/>
    </source>
</evidence>
<name>A0A6I6JCB3_9BACT</name>
<comment type="catalytic activity">
    <reaction evidence="1">
        <text>ATP + protein L-histidine = ADP + protein N-phospho-L-histidine.</text>
        <dbReference type="EC" id="2.7.13.3"/>
    </reaction>
</comment>
<dbReference type="SUPFAM" id="SSF52172">
    <property type="entry name" value="CheY-like"/>
    <property type="match status" value="2"/>
</dbReference>
<gene>
    <name evidence="15" type="ORF">GM415_09950</name>
</gene>
<dbReference type="CDD" id="cd16922">
    <property type="entry name" value="HATPase_EvgS-ArcB-TorS-like"/>
    <property type="match status" value="1"/>
</dbReference>
<dbReference type="KEGG" id="psel:GM415_09950"/>
<dbReference type="CDD" id="cd00082">
    <property type="entry name" value="HisKA"/>
    <property type="match status" value="1"/>
</dbReference>
<dbReference type="SMART" id="SM00387">
    <property type="entry name" value="HATPase_c"/>
    <property type="match status" value="1"/>
</dbReference>
<dbReference type="SUPFAM" id="SSF55874">
    <property type="entry name" value="ATPase domain of HSP90 chaperone/DNA topoisomerase II/histidine kinase"/>
    <property type="match status" value="1"/>
</dbReference>
<dbReference type="GO" id="GO:0000155">
    <property type="term" value="F:phosphorelay sensor kinase activity"/>
    <property type="evidence" value="ECO:0007669"/>
    <property type="project" value="InterPro"/>
</dbReference>
<dbReference type="InterPro" id="IPR036890">
    <property type="entry name" value="HATPase_C_sf"/>
</dbReference>
<evidence type="ECO:0000259" key="12">
    <source>
        <dbReference type="PROSITE" id="PS50109"/>
    </source>
</evidence>
<dbReference type="NCBIfam" id="TIGR00229">
    <property type="entry name" value="sensory_box"/>
    <property type="match status" value="2"/>
</dbReference>
<sequence length="811" mass="89447">MKGQTMNTHSCSTCGQTGLRDWHQRTDKTVLVAGCSAKAAASIASMAREFDVSILFAASGEELLELSEGMPCIMMLIGMQLPDMTPIEFIDHSSARGNDAQVVIVCGEGEASSGARLAHPRIFSIIVDGALVDYQLRNVFHRALRHADMKSWLGFSCQDAPGAKNSYRRLFDNFPVGTMVSDYDGHLYFVNAEMARILGAETPKQFLQKYNGLDKTLYVHQRDRRQLLHELLATGEVLNFEFEAHHLQHGKAWLAMNVRARRSRPGEKILIDTFVRDVSARKMAEAALVASEHKYRHLFDHAGEGILLVNSELVISDANHAAGELFGAASHTILAGMSLSDRLDHGTGLTPKKIRTWIRNSPAGIVRREMSLTQLDGPRIYVAATIRLNRDDQCYQIILTDITARRQTEESLRLAKEAAESASKAKSNFLANMSHEIRTPLNGMMGMLHLLGETPLTEEQTECVESGIASCRRLTQLLGDILDLSKIEAGRVDVFNEELDLRFLMDSLETLFGMAIRQAGLSFHIDMSPATPANLIGDSIKTQQILNNLVGNAIKFTPAGSIRVEVTPLSQLVPDKARVLFSVIDTGVGMRPDMFDHLFNAFTQADSSFTREYQGAGLGLSIVRNLVRLMGGTLCVESEPDKGTAIHFCLPFGLDAPGLNERQYIKSCEKTGEDLRRVLVVEDESVNSLFLKRVLAKRNCAVQVAENGSLAIKALAESDFDIVLMDVHMPVMGGVEATKAIRTGMAGEAMRDIPIVAVTACAMQSDKEVFMDAGMNEYLPKPIDIKSLFGVLDGLMPPVVNPMKRDRVRWR</sequence>
<dbReference type="Pfam" id="PF08448">
    <property type="entry name" value="PAS_4"/>
    <property type="match status" value="1"/>
</dbReference>
<dbReference type="Gene3D" id="3.40.50.2300">
    <property type="match status" value="2"/>
</dbReference>
<dbReference type="CDD" id="cd00130">
    <property type="entry name" value="PAS"/>
    <property type="match status" value="2"/>
</dbReference>
<evidence type="ECO:0000256" key="8">
    <source>
        <dbReference type="ARBA" id="ARBA00023012"/>
    </source>
</evidence>
<dbReference type="InterPro" id="IPR013656">
    <property type="entry name" value="PAS_4"/>
</dbReference>
<dbReference type="Pfam" id="PF13188">
    <property type="entry name" value="PAS_8"/>
    <property type="match status" value="1"/>
</dbReference>
<dbReference type="SUPFAM" id="SSF55785">
    <property type="entry name" value="PYP-like sensor domain (PAS domain)"/>
    <property type="match status" value="2"/>
</dbReference>
<dbReference type="InterPro" id="IPR011006">
    <property type="entry name" value="CheY-like_superfamily"/>
</dbReference>
<dbReference type="InterPro" id="IPR001789">
    <property type="entry name" value="Sig_transdc_resp-reg_receiver"/>
</dbReference>
<dbReference type="InterPro" id="IPR004358">
    <property type="entry name" value="Sig_transdc_His_kin-like_C"/>
</dbReference>
<dbReference type="InterPro" id="IPR003594">
    <property type="entry name" value="HATPase_dom"/>
</dbReference>
<comment type="subunit">
    <text evidence="9">At low DSF concentrations, interacts with RpfF.</text>
</comment>
<dbReference type="PRINTS" id="PR00344">
    <property type="entry name" value="BCTRLSENSOR"/>
</dbReference>
<dbReference type="Pfam" id="PF00072">
    <property type="entry name" value="Response_reg"/>
    <property type="match status" value="1"/>
</dbReference>
<evidence type="ECO:0000313" key="15">
    <source>
        <dbReference type="EMBL" id="QGY40435.1"/>
    </source>
</evidence>
<dbReference type="InterPro" id="IPR003661">
    <property type="entry name" value="HisK_dim/P_dom"/>
</dbReference>
<dbReference type="Proteomes" id="UP000428328">
    <property type="component" value="Chromosome"/>
</dbReference>
<dbReference type="InterPro" id="IPR005467">
    <property type="entry name" value="His_kinase_dom"/>
</dbReference>
<dbReference type="PROSITE" id="PS50109">
    <property type="entry name" value="HIS_KIN"/>
    <property type="match status" value="1"/>
</dbReference>
<keyword evidence="6" id="KW-0418">Kinase</keyword>
<evidence type="ECO:0000256" key="4">
    <source>
        <dbReference type="ARBA" id="ARBA00022679"/>
    </source>
</evidence>
<dbReference type="InterPro" id="IPR000014">
    <property type="entry name" value="PAS"/>
</dbReference>
<dbReference type="SMART" id="SM00091">
    <property type="entry name" value="PAS"/>
    <property type="match status" value="2"/>
</dbReference>
<accession>A0A6I6JCB3</accession>
<dbReference type="PANTHER" id="PTHR45339:SF1">
    <property type="entry name" value="HYBRID SIGNAL TRANSDUCTION HISTIDINE KINASE J"/>
    <property type="match status" value="1"/>
</dbReference>
<keyword evidence="5" id="KW-0547">Nucleotide-binding</keyword>
<dbReference type="Gene3D" id="3.30.565.10">
    <property type="entry name" value="Histidine kinase-like ATPase, C-terminal domain"/>
    <property type="match status" value="1"/>
</dbReference>
<evidence type="ECO:0000256" key="6">
    <source>
        <dbReference type="ARBA" id="ARBA00022777"/>
    </source>
</evidence>
<dbReference type="EC" id="2.7.13.3" evidence="2"/>
<feature type="modified residue" description="4-aspartylphosphate" evidence="11">
    <location>
        <position position="726"/>
    </location>
</feature>
<dbReference type="FunFam" id="3.30.565.10:FF:000010">
    <property type="entry name" value="Sensor histidine kinase RcsC"/>
    <property type="match status" value="1"/>
</dbReference>
<dbReference type="Pfam" id="PF02518">
    <property type="entry name" value="HATPase_c"/>
    <property type="match status" value="1"/>
</dbReference>
<feature type="domain" description="PAS" evidence="14">
    <location>
        <begin position="163"/>
        <end position="199"/>
    </location>
</feature>
<keyword evidence="4" id="KW-0808">Transferase</keyword>
<dbReference type="FunFam" id="1.10.287.130:FF:000002">
    <property type="entry name" value="Two-component osmosensing histidine kinase"/>
    <property type="match status" value="1"/>
</dbReference>
<keyword evidence="8" id="KW-0902">Two-component regulatory system</keyword>
<evidence type="ECO:0000256" key="5">
    <source>
        <dbReference type="ARBA" id="ARBA00022741"/>
    </source>
</evidence>
<dbReference type="Gene3D" id="1.10.287.130">
    <property type="match status" value="1"/>
</dbReference>
<feature type="domain" description="Response regulatory" evidence="13">
    <location>
        <begin position="677"/>
        <end position="796"/>
    </location>
</feature>
<evidence type="ECO:0000256" key="2">
    <source>
        <dbReference type="ARBA" id="ARBA00012438"/>
    </source>
</evidence>
<organism evidence="15 16">
    <name type="scientific">Pseudodesulfovibrio cashew</name>
    <dbReference type="NCBI Taxonomy" id="2678688"/>
    <lineage>
        <taxon>Bacteria</taxon>
        <taxon>Pseudomonadati</taxon>
        <taxon>Thermodesulfobacteriota</taxon>
        <taxon>Desulfovibrionia</taxon>
        <taxon>Desulfovibrionales</taxon>
        <taxon>Desulfovibrionaceae</taxon>
    </lineage>
</organism>
<evidence type="ECO:0000256" key="9">
    <source>
        <dbReference type="ARBA" id="ARBA00064003"/>
    </source>
</evidence>
<dbReference type="PROSITE" id="PS50110">
    <property type="entry name" value="RESPONSE_REGULATORY"/>
    <property type="match status" value="1"/>
</dbReference>
<dbReference type="SMART" id="SM00448">
    <property type="entry name" value="REC"/>
    <property type="match status" value="1"/>
</dbReference>
<evidence type="ECO:0000259" key="13">
    <source>
        <dbReference type="PROSITE" id="PS50110"/>
    </source>
</evidence>
<proteinExistence type="predicted"/>
<evidence type="ECO:0000256" key="10">
    <source>
        <dbReference type="ARBA" id="ARBA00068150"/>
    </source>
</evidence>
<dbReference type="PROSITE" id="PS50112">
    <property type="entry name" value="PAS"/>
    <property type="match status" value="1"/>
</dbReference>
<dbReference type="SMART" id="SM00388">
    <property type="entry name" value="HisKA"/>
    <property type="match status" value="1"/>
</dbReference>
<dbReference type="EMBL" id="CP046400">
    <property type="protein sequence ID" value="QGY40435.1"/>
    <property type="molecule type" value="Genomic_DNA"/>
</dbReference>
<evidence type="ECO:0000256" key="3">
    <source>
        <dbReference type="ARBA" id="ARBA00022553"/>
    </source>
</evidence>